<dbReference type="PANTHER" id="PTHR37530">
    <property type="entry name" value="OUTER MEMBRANE PROTEIN SLP"/>
    <property type="match status" value="1"/>
</dbReference>
<dbReference type="PROSITE" id="PS51257">
    <property type="entry name" value="PROKAR_LIPOPROTEIN"/>
    <property type="match status" value="1"/>
</dbReference>
<keyword evidence="1" id="KW-1133">Transmembrane helix</keyword>
<organism evidence="2 3">
    <name type="scientific">Candidatus Brocadia fulgida</name>
    <dbReference type="NCBI Taxonomy" id="380242"/>
    <lineage>
        <taxon>Bacteria</taxon>
        <taxon>Pseudomonadati</taxon>
        <taxon>Planctomycetota</taxon>
        <taxon>Candidatus Brocadiia</taxon>
        <taxon>Candidatus Brocadiales</taxon>
        <taxon>Candidatus Brocadiaceae</taxon>
        <taxon>Candidatus Brocadia</taxon>
    </lineage>
</organism>
<reference evidence="2 3" key="1">
    <citation type="journal article" date="2013" name="BMC Microbiol.">
        <title>Identification of the type II cytochrome c maturation pathway in anammox bacteria by comparative genomics.</title>
        <authorList>
            <person name="Ferousi C."/>
            <person name="Speth D.R."/>
            <person name="Reimann J."/>
            <person name="Op den Camp H.J."/>
            <person name="Allen J.W."/>
            <person name="Keltjens J.T."/>
            <person name="Jetten M.S."/>
        </authorList>
    </citation>
    <scope>NUCLEOTIDE SEQUENCE [LARGE SCALE GENOMIC DNA]</scope>
    <source>
        <strain evidence="2">RU1</strain>
    </source>
</reference>
<accession>A0A0M2UYX7</accession>
<dbReference type="GO" id="GO:0019867">
    <property type="term" value="C:outer membrane"/>
    <property type="evidence" value="ECO:0007669"/>
    <property type="project" value="InterPro"/>
</dbReference>
<evidence type="ECO:0000256" key="1">
    <source>
        <dbReference type="SAM" id="Phobius"/>
    </source>
</evidence>
<dbReference type="PIRSF" id="PIRSF004982">
    <property type="entry name" value="SlP"/>
    <property type="match status" value="1"/>
</dbReference>
<feature type="transmembrane region" description="Helical" evidence="1">
    <location>
        <begin position="12"/>
        <end position="29"/>
    </location>
</feature>
<evidence type="ECO:0000313" key="2">
    <source>
        <dbReference type="EMBL" id="KKO20176.1"/>
    </source>
</evidence>
<proteinExistence type="predicted"/>
<dbReference type="PANTHER" id="PTHR37530:SF1">
    <property type="entry name" value="OUTER MEMBRANE PROTEIN SLP"/>
    <property type="match status" value="1"/>
</dbReference>
<gene>
    <name evidence="2" type="ORF">BROFUL_01135</name>
</gene>
<sequence>MKKIGKGFARSYGIPVLVFLFMAGCAPVISKQVREQVRPEVTFAEVFNDPGRYKGQMIVLSGIVLKTENTKEGTLLQILQRPAGFRGKPKDVDETGGRFLALDSRYLDVNVFTEGRAVTIAGEVQGKRTLPLDKIEYTYPLISVKELYLWPATRNYHAPHSSVHIGLGVGHSY</sequence>
<protein>
    <recommendedName>
        <fullName evidence="4">Outer membrane lipoprotein</fullName>
    </recommendedName>
</protein>
<keyword evidence="1" id="KW-0812">Transmembrane</keyword>
<dbReference type="AlphaFoldDB" id="A0A0M2UYX7"/>
<keyword evidence="3" id="KW-1185">Reference proteome</keyword>
<dbReference type="EMBL" id="LAQJ01000122">
    <property type="protein sequence ID" value="KKO20176.1"/>
    <property type="molecule type" value="Genomic_DNA"/>
</dbReference>
<evidence type="ECO:0000313" key="3">
    <source>
        <dbReference type="Proteomes" id="UP000034954"/>
    </source>
</evidence>
<comment type="caution">
    <text evidence="2">The sequence shown here is derived from an EMBL/GenBank/DDBJ whole genome shotgun (WGS) entry which is preliminary data.</text>
</comment>
<keyword evidence="1" id="KW-0472">Membrane</keyword>
<dbReference type="Proteomes" id="UP000034954">
    <property type="component" value="Unassembled WGS sequence"/>
</dbReference>
<dbReference type="Pfam" id="PF03843">
    <property type="entry name" value="Slp"/>
    <property type="match status" value="1"/>
</dbReference>
<evidence type="ECO:0008006" key="4">
    <source>
        <dbReference type="Google" id="ProtNLM"/>
    </source>
</evidence>
<dbReference type="InterPro" id="IPR004658">
    <property type="entry name" value="OMP_Slp"/>
</dbReference>
<name>A0A0M2UYX7_9BACT</name>